<comment type="subunit">
    <text evidence="6">Homodimer.</text>
</comment>
<keyword evidence="1 6" id="KW-0963">Cytoplasm</keyword>
<evidence type="ECO:0000256" key="3">
    <source>
        <dbReference type="ARBA" id="ARBA00022679"/>
    </source>
</evidence>
<feature type="binding site" evidence="6 7">
    <location>
        <position position="120"/>
    </location>
    <ligand>
        <name>S-adenosyl-L-methionine</name>
        <dbReference type="ChEBI" id="CHEBI:59789"/>
    </ligand>
</feature>
<dbReference type="InterPro" id="IPR029028">
    <property type="entry name" value="Alpha/beta_knot_MTases"/>
</dbReference>
<protein>
    <recommendedName>
        <fullName evidence="6">tRNA (cytidine(34)-2'-O)-methyltransferase</fullName>
        <ecNumber evidence="6">2.1.1.207</ecNumber>
    </recommendedName>
    <alternativeName>
        <fullName evidence="6">tRNA (cytidine/uridine-2'-O-)-methyltransferase TrmL</fullName>
    </alternativeName>
</protein>
<dbReference type="SUPFAM" id="SSF75217">
    <property type="entry name" value="alpha/beta knot"/>
    <property type="match status" value="1"/>
</dbReference>
<keyword evidence="5 6" id="KW-0819">tRNA processing</keyword>
<keyword evidence="4 6" id="KW-0949">S-adenosyl-L-methionine</keyword>
<keyword evidence="2 6" id="KW-0489">Methyltransferase</keyword>
<dbReference type="Proteomes" id="UP000049983">
    <property type="component" value="Unassembled WGS sequence"/>
</dbReference>
<gene>
    <name evidence="6 9" type="primary">trmL</name>
    <name evidence="9" type="ORF">LA5096_05218</name>
</gene>
<evidence type="ECO:0000256" key="1">
    <source>
        <dbReference type="ARBA" id="ARBA00022490"/>
    </source>
</evidence>
<comment type="function">
    <text evidence="6">Methylates the ribose at the nucleotide 34 wobble position in the two leucyl isoacceptors tRNA(Leu)(CmAA) and tRNA(Leu)(cmnm5UmAA). Catalyzes the methyl transfer from S-adenosyl-L-methionine to the 2'-OH of the wobble nucleotide.</text>
</comment>
<evidence type="ECO:0000256" key="4">
    <source>
        <dbReference type="ARBA" id="ARBA00022691"/>
    </source>
</evidence>
<dbReference type="GO" id="GO:0003723">
    <property type="term" value="F:RNA binding"/>
    <property type="evidence" value="ECO:0007669"/>
    <property type="project" value="InterPro"/>
</dbReference>
<feature type="binding site" evidence="6 7">
    <location>
        <position position="148"/>
    </location>
    <ligand>
        <name>S-adenosyl-L-methionine</name>
        <dbReference type="ChEBI" id="CHEBI:59789"/>
    </ligand>
</feature>
<dbReference type="Gene3D" id="3.40.1280.10">
    <property type="match status" value="1"/>
</dbReference>
<dbReference type="InterPro" id="IPR001537">
    <property type="entry name" value="SpoU_MeTrfase"/>
</dbReference>
<name>A0A0M7ASY8_9HYPH</name>
<evidence type="ECO:0000313" key="10">
    <source>
        <dbReference type="Proteomes" id="UP000049983"/>
    </source>
</evidence>
<evidence type="ECO:0000313" key="9">
    <source>
        <dbReference type="EMBL" id="CTQ77596.1"/>
    </source>
</evidence>
<dbReference type="GO" id="GO:0005737">
    <property type="term" value="C:cytoplasm"/>
    <property type="evidence" value="ECO:0007669"/>
    <property type="project" value="UniProtKB-SubCell"/>
</dbReference>
<sequence length="174" mass="19291">MPGKLVSTAACKCESSKLMPQLALYQPDIPQNTGTILRLAACMSVTVHLIEPAGFPISDSALKRAGMDYLERATMRRHRSFADFELFRLTQNRRLILLTTKSETFYTDFQYRSEDILLMGRESTGVPESVHELVDARLTIPMAEGMRSINVAVSAGMALGEALRQTGTFPKSAF</sequence>
<keyword evidence="3 6" id="KW-0808">Transferase</keyword>
<dbReference type="InterPro" id="IPR016914">
    <property type="entry name" value="TrmL"/>
</dbReference>
<comment type="similarity">
    <text evidence="6">Belongs to the class IV-like SAM-binding methyltransferase superfamily. RNA methyltransferase TrmH family. TrmL subfamily.</text>
</comment>
<evidence type="ECO:0000256" key="7">
    <source>
        <dbReference type="PIRSR" id="PIRSR029256-1"/>
    </source>
</evidence>
<dbReference type="InterPro" id="IPR029026">
    <property type="entry name" value="tRNA_m1G_MTases_N"/>
</dbReference>
<keyword evidence="10" id="KW-1185">Reference proteome</keyword>
<feature type="binding site" evidence="6 7">
    <location>
        <position position="140"/>
    </location>
    <ligand>
        <name>S-adenosyl-L-methionine</name>
        <dbReference type="ChEBI" id="CHEBI:59789"/>
    </ligand>
</feature>
<dbReference type="EC" id="2.1.1.207" evidence="6"/>
<dbReference type="GO" id="GO:0002130">
    <property type="term" value="P:wobble position ribose methylation"/>
    <property type="evidence" value="ECO:0007669"/>
    <property type="project" value="TreeGrafter"/>
</dbReference>
<evidence type="ECO:0000256" key="5">
    <source>
        <dbReference type="ARBA" id="ARBA00022694"/>
    </source>
</evidence>
<organism evidence="9 10">
    <name type="scientific">Roseibium album</name>
    <dbReference type="NCBI Taxonomy" id="311410"/>
    <lineage>
        <taxon>Bacteria</taxon>
        <taxon>Pseudomonadati</taxon>
        <taxon>Pseudomonadota</taxon>
        <taxon>Alphaproteobacteria</taxon>
        <taxon>Hyphomicrobiales</taxon>
        <taxon>Stappiaceae</taxon>
        <taxon>Roseibium</taxon>
    </lineage>
</organism>
<comment type="catalytic activity">
    <reaction evidence="6">
        <text>5-carboxymethylaminomethyluridine(34) in tRNA(Leu) + S-adenosyl-L-methionine = 5-carboxymethylaminomethyl-2'-O-methyluridine(34) in tRNA(Leu) + S-adenosyl-L-homocysteine + H(+)</text>
        <dbReference type="Rhea" id="RHEA:43088"/>
        <dbReference type="Rhea" id="RHEA-COMP:10333"/>
        <dbReference type="Rhea" id="RHEA-COMP:10334"/>
        <dbReference type="ChEBI" id="CHEBI:15378"/>
        <dbReference type="ChEBI" id="CHEBI:57856"/>
        <dbReference type="ChEBI" id="CHEBI:59789"/>
        <dbReference type="ChEBI" id="CHEBI:74508"/>
        <dbReference type="ChEBI" id="CHEBI:74511"/>
        <dbReference type="EC" id="2.1.1.207"/>
    </reaction>
</comment>
<dbReference type="CDD" id="cd18094">
    <property type="entry name" value="SpoU-like_TrmL"/>
    <property type="match status" value="1"/>
</dbReference>
<evidence type="ECO:0000256" key="2">
    <source>
        <dbReference type="ARBA" id="ARBA00022603"/>
    </source>
</evidence>
<dbReference type="PANTHER" id="PTHR42971:SF1">
    <property type="entry name" value="TRNA (CYTIDINE(34)-2'-O)-METHYLTRANSFERASE"/>
    <property type="match status" value="1"/>
</dbReference>
<dbReference type="Pfam" id="PF00588">
    <property type="entry name" value="SpoU_methylase"/>
    <property type="match status" value="1"/>
</dbReference>
<reference evidence="10" key="1">
    <citation type="submission" date="2015-07" db="EMBL/GenBank/DDBJ databases">
        <authorList>
            <person name="Rodrigo-Torres Lidia"/>
            <person name="Arahal R.David."/>
        </authorList>
    </citation>
    <scope>NUCLEOTIDE SEQUENCE [LARGE SCALE GENOMIC DNA]</scope>
    <source>
        <strain evidence="10">CECT 5096</strain>
    </source>
</reference>
<dbReference type="AlphaFoldDB" id="A0A0M7ASY8"/>
<dbReference type="PIRSF" id="PIRSF029256">
    <property type="entry name" value="SpoU_TrmH_prd"/>
    <property type="match status" value="1"/>
</dbReference>
<comment type="catalytic activity">
    <reaction evidence="6">
        <text>cytidine(34) in tRNA + S-adenosyl-L-methionine = 2'-O-methylcytidine(34) in tRNA + S-adenosyl-L-homocysteine + H(+)</text>
        <dbReference type="Rhea" id="RHEA:43084"/>
        <dbReference type="Rhea" id="RHEA-COMP:10331"/>
        <dbReference type="Rhea" id="RHEA-COMP:10332"/>
        <dbReference type="ChEBI" id="CHEBI:15378"/>
        <dbReference type="ChEBI" id="CHEBI:57856"/>
        <dbReference type="ChEBI" id="CHEBI:59789"/>
        <dbReference type="ChEBI" id="CHEBI:74495"/>
        <dbReference type="ChEBI" id="CHEBI:82748"/>
        <dbReference type="EC" id="2.1.1.207"/>
    </reaction>
</comment>
<dbReference type="GO" id="GO:0141098">
    <property type="term" value="F:tRNA (cytidine(34)-2'-O)-methyltransferase activity"/>
    <property type="evidence" value="ECO:0007669"/>
    <property type="project" value="RHEA"/>
</dbReference>
<accession>A0A0M7ASY8</accession>
<dbReference type="STRING" id="311410.LA5095_03936"/>
<feature type="domain" description="tRNA/rRNA methyltransferase SpoU type" evidence="8">
    <location>
        <begin position="22"/>
        <end position="159"/>
    </location>
</feature>
<evidence type="ECO:0000259" key="8">
    <source>
        <dbReference type="Pfam" id="PF00588"/>
    </source>
</evidence>
<dbReference type="GO" id="GO:0141102">
    <property type="term" value="F:tRNA (5-carboxymethylaminomethyluridine(34)-2'-O)-methyltransferase activity"/>
    <property type="evidence" value="ECO:0007669"/>
    <property type="project" value="RHEA"/>
</dbReference>
<comment type="subcellular location">
    <subcellularLocation>
        <location evidence="6">Cytoplasm</location>
    </subcellularLocation>
</comment>
<feature type="binding site" evidence="6 7">
    <location>
        <position position="98"/>
    </location>
    <ligand>
        <name>S-adenosyl-L-methionine</name>
        <dbReference type="ChEBI" id="CHEBI:59789"/>
    </ligand>
</feature>
<dbReference type="HAMAP" id="MF_01885">
    <property type="entry name" value="tRNA_methyltr_TrmL"/>
    <property type="match status" value="1"/>
</dbReference>
<proteinExistence type="inferred from homology"/>
<dbReference type="EMBL" id="CXWC01000013">
    <property type="protein sequence ID" value="CTQ77596.1"/>
    <property type="molecule type" value="Genomic_DNA"/>
</dbReference>
<dbReference type="PANTHER" id="PTHR42971">
    <property type="entry name" value="TRNA (CYTIDINE(34)-2'-O)-METHYLTRANSFERASE"/>
    <property type="match status" value="1"/>
</dbReference>
<evidence type="ECO:0000256" key="6">
    <source>
        <dbReference type="HAMAP-Rule" id="MF_01885"/>
    </source>
</evidence>